<accession>A0A6D2IL46</accession>
<dbReference type="SUPFAM" id="SSF57667">
    <property type="entry name" value="beta-beta-alpha zinc fingers"/>
    <property type="match status" value="1"/>
</dbReference>
<dbReference type="EMBL" id="CACVBM020001062">
    <property type="protein sequence ID" value="CAA7027828.1"/>
    <property type="molecule type" value="Genomic_DNA"/>
</dbReference>
<dbReference type="Proteomes" id="UP000467841">
    <property type="component" value="Unassembled WGS sequence"/>
</dbReference>
<keyword evidence="3" id="KW-1185">Reference proteome</keyword>
<reference evidence="2" key="1">
    <citation type="submission" date="2020-01" db="EMBL/GenBank/DDBJ databases">
        <authorList>
            <person name="Mishra B."/>
        </authorList>
    </citation>
    <scope>NUCLEOTIDE SEQUENCE [LARGE SCALE GENOMIC DNA]</scope>
</reference>
<dbReference type="InterPro" id="IPR021139">
    <property type="entry name" value="NYN"/>
</dbReference>
<dbReference type="InterPro" id="IPR024768">
    <property type="entry name" value="Marf1"/>
</dbReference>
<evidence type="ECO:0000313" key="3">
    <source>
        <dbReference type="Proteomes" id="UP000467841"/>
    </source>
</evidence>
<dbReference type="AlphaFoldDB" id="A0A6D2IL46"/>
<protein>
    <recommendedName>
        <fullName evidence="1">NYN domain-containing protein</fullName>
    </recommendedName>
</protein>
<comment type="caution">
    <text evidence="2">The sequence shown here is derived from an EMBL/GenBank/DDBJ whole genome shotgun (WGS) entry which is preliminary data.</text>
</comment>
<feature type="domain" description="NYN" evidence="1">
    <location>
        <begin position="19"/>
        <end position="140"/>
    </location>
</feature>
<organism evidence="2 3">
    <name type="scientific">Microthlaspi erraticum</name>
    <dbReference type="NCBI Taxonomy" id="1685480"/>
    <lineage>
        <taxon>Eukaryota</taxon>
        <taxon>Viridiplantae</taxon>
        <taxon>Streptophyta</taxon>
        <taxon>Embryophyta</taxon>
        <taxon>Tracheophyta</taxon>
        <taxon>Spermatophyta</taxon>
        <taxon>Magnoliopsida</taxon>
        <taxon>eudicotyledons</taxon>
        <taxon>Gunneridae</taxon>
        <taxon>Pentapetalae</taxon>
        <taxon>rosids</taxon>
        <taxon>malvids</taxon>
        <taxon>Brassicales</taxon>
        <taxon>Brassicaceae</taxon>
        <taxon>Coluteocarpeae</taxon>
        <taxon>Microthlaspi</taxon>
    </lineage>
</organism>
<dbReference type="GO" id="GO:0010468">
    <property type="term" value="P:regulation of gene expression"/>
    <property type="evidence" value="ECO:0007669"/>
    <property type="project" value="InterPro"/>
</dbReference>
<proteinExistence type="predicted"/>
<evidence type="ECO:0000313" key="2">
    <source>
        <dbReference type="EMBL" id="CAA7027828.1"/>
    </source>
</evidence>
<dbReference type="Pfam" id="PF01936">
    <property type="entry name" value="NYN"/>
    <property type="match status" value="1"/>
</dbReference>
<dbReference type="CDD" id="cd10910">
    <property type="entry name" value="PIN_limkain_b1_N_like"/>
    <property type="match status" value="1"/>
</dbReference>
<dbReference type="InterPro" id="IPR036236">
    <property type="entry name" value="Znf_C2H2_sf"/>
</dbReference>
<dbReference type="PANTHER" id="PTHR14379">
    <property type="entry name" value="LIMKAIN B LKAP"/>
    <property type="match status" value="1"/>
</dbReference>
<dbReference type="OrthoDB" id="1105783at2759"/>
<sequence>MWQEEYLAAATPEYATAQIAVWWDIEGCQIPEGYDARWVRPSIEGELRKLGYFGPVSITAYGDHKQTSDDHLRGLSSTGVALSHTIPEVIYKRMNSDMRDWRLDNPPPATIMLISDHVEFLFAKGLVHVQQGDKYNLFLAYSFRPYKMSILVTSAEWLWESLLAVSETRRHVLRKCSERSESTGMFYCNVCFCDCQSSGDYRMHLSSDEHKQQEACIISVIRSNDQDKEYWLRKTVEKEQTFEESSSDGSWSSS</sequence>
<name>A0A6D2IL46_9BRAS</name>
<dbReference type="PANTHER" id="PTHR14379:SF84">
    <property type="entry name" value="NYN DOMAIN-CONTAINING PROTEIN"/>
    <property type="match status" value="1"/>
</dbReference>
<gene>
    <name evidence="2" type="ORF">MERR_LOCUS15063</name>
</gene>
<dbReference type="GO" id="GO:0004540">
    <property type="term" value="F:RNA nuclease activity"/>
    <property type="evidence" value="ECO:0007669"/>
    <property type="project" value="InterPro"/>
</dbReference>
<dbReference type="GO" id="GO:0005777">
    <property type="term" value="C:peroxisome"/>
    <property type="evidence" value="ECO:0007669"/>
    <property type="project" value="InterPro"/>
</dbReference>
<evidence type="ECO:0000259" key="1">
    <source>
        <dbReference type="Pfam" id="PF01936"/>
    </source>
</evidence>